<dbReference type="AlphaFoldDB" id="A0A323TGN8"/>
<evidence type="ECO:0000256" key="2">
    <source>
        <dbReference type="ARBA" id="ARBA00012438"/>
    </source>
</evidence>
<gene>
    <name evidence="12" type="ORF">CR194_00255</name>
</gene>
<comment type="catalytic activity">
    <reaction evidence="1">
        <text>ATP + protein L-histidine = ADP + protein N-phospho-L-histidine.</text>
        <dbReference type="EC" id="2.7.13.3"/>
    </reaction>
</comment>
<dbReference type="PROSITE" id="PS50112">
    <property type="entry name" value="PAS"/>
    <property type="match status" value="2"/>
</dbReference>
<dbReference type="InterPro" id="IPR005467">
    <property type="entry name" value="His_kinase_dom"/>
</dbReference>
<dbReference type="InterPro" id="IPR003594">
    <property type="entry name" value="HATPase_dom"/>
</dbReference>
<keyword evidence="6" id="KW-0418">Kinase</keyword>
<keyword evidence="5" id="KW-0547">Nucleotide-binding</keyword>
<dbReference type="InterPro" id="IPR036097">
    <property type="entry name" value="HisK_dim/P_sf"/>
</dbReference>
<feature type="domain" description="PAS" evidence="10">
    <location>
        <begin position="264"/>
        <end position="306"/>
    </location>
</feature>
<dbReference type="RefSeq" id="WP_110607646.1">
    <property type="nucleotide sequence ID" value="NZ_PDOD01000001.1"/>
</dbReference>
<accession>A0A323TGN8</accession>
<evidence type="ECO:0000256" key="4">
    <source>
        <dbReference type="ARBA" id="ARBA00022679"/>
    </source>
</evidence>
<dbReference type="Proteomes" id="UP000248214">
    <property type="component" value="Unassembled WGS sequence"/>
</dbReference>
<dbReference type="InterPro" id="IPR036890">
    <property type="entry name" value="HATPase_C_sf"/>
</dbReference>
<evidence type="ECO:0000313" key="13">
    <source>
        <dbReference type="Proteomes" id="UP000248214"/>
    </source>
</evidence>
<dbReference type="PANTHER" id="PTHR43065:SF34">
    <property type="entry name" value="SPORULATION KINASE A"/>
    <property type="match status" value="1"/>
</dbReference>
<evidence type="ECO:0000259" key="11">
    <source>
        <dbReference type="PROSITE" id="PS50113"/>
    </source>
</evidence>
<dbReference type="InterPro" id="IPR000014">
    <property type="entry name" value="PAS"/>
</dbReference>
<feature type="domain" description="PAC" evidence="11">
    <location>
        <begin position="343"/>
        <end position="394"/>
    </location>
</feature>
<evidence type="ECO:0000256" key="3">
    <source>
        <dbReference type="ARBA" id="ARBA00022553"/>
    </source>
</evidence>
<dbReference type="Gene3D" id="1.10.287.130">
    <property type="match status" value="1"/>
</dbReference>
<dbReference type="Pfam" id="PF08448">
    <property type="entry name" value="PAS_4"/>
    <property type="match status" value="2"/>
</dbReference>
<dbReference type="CDD" id="cd00082">
    <property type="entry name" value="HisKA"/>
    <property type="match status" value="1"/>
</dbReference>
<evidence type="ECO:0000313" key="12">
    <source>
        <dbReference type="EMBL" id="PYZ94011.1"/>
    </source>
</evidence>
<dbReference type="Gene3D" id="3.30.450.20">
    <property type="entry name" value="PAS domain"/>
    <property type="match status" value="3"/>
</dbReference>
<comment type="caution">
    <text evidence="12">The sequence shown here is derived from an EMBL/GenBank/DDBJ whole genome shotgun (WGS) entry which is preliminary data.</text>
</comment>
<dbReference type="Pfam" id="PF00512">
    <property type="entry name" value="HisKA"/>
    <property type="match status" value="1"/>
</dbReference>
<evidence type="ECO:0000256" key="1">
    <source>
        <dbReference type="ARBA" id="ARBA00000085"/>
    </source>
</evidence>
<dbReference type="GO" id="GO:0000155">
    <property type="term" value="F:phosphorelay sensor kinase activity"/>
    <property type="evidence" value="ECO:0007669"/>
    <property type="project" value="InterPro"/>
</dbReference>
<dbReference type="OrthoDB" id="9815750at2"/>
<keyword evidence="3" id="KW-0597">Phosphoprotein</keyword>
<protein>
    <recommendedName>
        <fullName evidence="2">histidine kinase</fullName>
        <ecNumber evidence="2">2.7.13.3</ecNumber>
    </recommendedName>
</protein>
<name>A0A323TGN8_9BACI</name>
<dbReference type="SUPFAM" id="SSF47384">
    <property type="entry name" value="Homodimeric domain of signal transducing histidine kinase"/>
    <property type="match status" value="1"/>
</dbReference>
<organism evidence="12 13">
    <name type="scientific">Salipaludibacillus keqinensis</name>
    <dbReference type="NCBI Taxonomy" id="2045207"/>
    <lineage>
        <taxon>Bacteria</taxon>
        <taxon>Bacillati</taxon>
        <taxon>Bacillota</taxon>
        <taxon>Bacilli</taxon>
        <taxon>Bacillales</taxon>
        <taxon>Bacillaceae</taxon>
    </lineage>
</organism>
<dbReference type="NCBIfam" id="TIGR00229">
    <property type="entry name" value="sensory_box"/>
    <property type="match status" value="2"/>
</dbReference>
<dbReference type="PROSITE" id="PS50113">
    <property type="entry name" value="PAC"/>
    <property type="match status" value="1"/>
</dbReference>
<sequence>MKMGKTNHIKNNIRSIVGKNETDETLVDSFYSTMDLLSDGVLFLNRNWEFEYINESAETMLRNDRLELIGKQIWSEYPYLVRTLFYEAYYHALMKNTPLEFDEYDSNLDTWFHVKAYPKQTGLLVIMQDITEKHVAMEVIEESYRTLFQKHPDAVCSLDLDGNFLAVNKAFKTLFPMDEKLFLGSHYSEFVPKSKKDVLDELFKYAKNGNPQALEVDLTKDINQSHYLLITALPIIVQSNIIGVYGIIKDISTERDSLKKYLEISRRNELILDSVEDGIAGFNNEYDVVMWNRAAEKMTGYKKEELTPELISEMFKGELPSSETDSKVDIPLSPDKVKESIVRKNAVSFIRKDGKPILIEFIMTPMVLPEKIVGKVFTFRDITEKKKSEELLYQSEKLSAVGQLAAGIAHEIRNPLTSLKGFLQLIEMSGEGKPEYFEIMKSEFGRIEQILNELLILSKPQTLEKEVCSLNSLLDHIVTLLNTQAIIKNIYIQKHEKSKDVYVSCISNQIKQVFMNFIKNAIEAMDCGEIIVNVNKDDTYAIVEVIDEGCGIPESMLARVGEPFFTTKEKGTGLGLMVSYQIIEDHGGEIEVESKEGVGTRFTVKIPL</sequence>
<dbReference type="CDD" id="cd00130">
    <property type="entry name" value="PAS"/>
    <property type="match status" value="3"/>
</dbReference>
<dbReference type="GO" id="GO:0005524">
    <property type="term" value="F:ATP binding"/>
    <property type="evidence" value="ECO:0007669"/>
    <property type="project" value="UniProtKB-KW"/>
</dbReference>
<feature type="domain" description="Histidine kinase" evidence="9">
    <location>
        <begin position="407"/>
        <end position="608"/>
    </location>
</feature>
<reference evidence="12 13" key="1">
    <citation type="submission" date="2017-10" db="EMBL/GenBank/DDBJ databases">
        <title>Bacillus sp. nov., a halophilic bacterium isolated from a Keqin Lake.</title>
        <authorList>
            <person name="Wang H."/>
        </authorList>
    </citation>
    <scope>NUCLEOTIDE SEQUENCE [LARGE SCALE GENOMIC DNA]</scope>
    <source>
        <strain evidence="12 13">KQ-12</strain>
    </source>
</reference>
<dbReference type="PRINTS" id="PR00344">
    <property type="entry name" value="BCTRLSENSOR"/>
</dbReference>
<evidence type="ECO:0000256" key="5">
    <source>
        <dbReference type="ARBA" id="ARBA00022741"/>
    </source>
</evidence>
<keyword evidence="4" id="KW-0808">Transferase</keyword>
<evidence type="ECO:0000256" key="7">
    <source>
        <dbReference type="ARBA" id="ARBA00022840"/>
    </source>
</evidence>
<dbReference type="InterPro" id="IPR004358">
    <property type="entry name" value="Sig_transdc_His_kin-like_C"/>
</dbReference>
<dbReference type="Pfam" id="PF13426">
    <property type="entry name" value="PAS_9"/>
    <property type="match status" value="1"/>
</dbReference>
<proteinExistence type="predicted"/>
<evidence type="ECO:0000259" key="10">
    <source>
        <dbReference type="PROSITE" id="PS50112"/>
    </source>
</evidence>
<dbReference type="InterPro" id="IPR003661">
    <property type="entry name" value="HisK_dim/P_dom"/>
</dbReference>
<dbReference type="PANTHER" id="PTHR43065">
    <property type="entry name" value="SENSOR HISTIDINE KINASE"/>
    <property type="match status" value="1"/>
</dbReference>
<dbReference type="Pfam" id="PF02518">
    <property type="entry name" value="HATPase_c"/>
    <property type="match status" value="1"/>
</dbReference>
<dbReference type="SUPFAM" id="SSF55785">
    <property type="entry name" value="PYP-like sensor domain (PAS domain)"/>
    <property type="match status" value="3"/>
</dbReference>
<dbReference type="InterPro" id="IPR035965">
    <property type="entry name" value="PAS-like_dom_sf"/>
</dbReference>
<evidence type="ECO:0000259" key="9">
    <source>
        <dbReference type="PROSITE" id="PS50109"/>
    </source>
</evidence>
<dbReference type="SMART" id="SM00388">
    <property type="entry name" value="HisKA"/>
    <property type="match status" value="1"/>
</dbReference>
<dbReference type="SUPFAM" id="SSF55874">
    <property type="entry name" value="ATPase domain of HSP90 chaperone/DNA topoisomerase II/histidine kinase"/>
    <property type="match status" value="1"/>
</dbReference>
<dbReference type="InterPro" id="IPR000700">
    <property type="entry name" value="PAS-assoc_C"/>
</dbReference>
<dbReference type="InterPro" id="IPR013656">
    <property type="entry name" value="PAS_4"/>
</dbReference>
<dbReference type="EC" id="2.7.13.3" evidence="2"/>
<feature type="domain" description="PAS" evidence="10">
    <location>
        <begin position="140"/>
        <end position="209"/>
    </location>
</feature>
<dbReference type="SMART" id="SM00091">
    <property type="entry name" value="PAS"/>
    <property type="match status" value="3"/>
</dbReference>
<dbReference type="Gene3D" id="3.30.565.10">
    <property type="entry name" value="Histidine kinase-like ATPase, C-terminal domain"/>
    <property type="match status" value="1"/>
</dbReference>
<dbReference type="EMBL" id="PDOD01000001">
    <property type="protein sequence ID" value="PYZ94011.1"/>
    <property type="molecule type" value="Genomic_DNA"/>
</dbReference>
<evidence type="ECO:0000256" key="6">
    <source>
        <dbReference type="ARBA" id="ARBA00022777"/>
    </source>
</evidence>
<evidence type="ECO:0000256" key="8">
    <source>
        <dbReference type="ARBA" id="ARBA00023012"/>
    </source>
</evidence>
<dbReference type="PROSITE" id="PS50109">
    <property type="entry name" value="HIS_KIN"/>
    <property type="match status" value="1"/>
</dbReference>
<keyword evidence="13" id="KW-1185">Reference proteome</keyword>
<keyword evidence="7" id="KW-0067">ATP-binding</keyword>
<dbReference type="SMART" id="SM00387">
    <property type="entry name" value="HATPase_c"/>
    <property type="match status" value="1"/>
</dbReference>
<keyword evidence="8" id="KW-0902">Two-component regulatory system</keyword>